<evidence type="ECO:0000313" key="4">
    <source>
        <dbReference type="EMBL" id="EFN77579.1"/>
    </source>
</evidence>
<feature type="compositionally biased region" description="Basic and acidic residues" evidence="2">
    <location>
        <begin position="1"/>
        <end position="12"/>
    </location>
</feature>
<dbReference type="Proteomes" id="UP000008237">
    <property type="component" value="Unassembled WGS sequence"/>
</dbReference>
<evidence type="ECO:0000256" key="1">
    <source>
        <dbReference type="PROSITE-ProRule" id="PRU00047"/>
    </source>
</evidence>
<evidence type="ECO:0000259" key="3">
    <source>
        <dbReference type="PROSITE" id="PS50158"/>
    </source>
</evidence>
<name>E2C3A0_HARSA</name>
<organism evidence="5">
    <name type="scientific">Harpegnathos saltator</name>
    <name type="common">Jerdon's jumping ant</name>
    <dbReference type="NCBI Taxonomy" id="610380"/>
    <lineage>
        <taxon>Eukaryota</taxon>
        <taxon>Metazoa</taxon>
        <taxon>Ecdysozoa</taxon>
        <taxon>Arthropoda</taxon>
        <taxon>Hexapoda</taxon>
        <taxon>Insecta</taxon>
        <taxon>Pterygota</taxon>
        <taxon>Neoptera</taxon>
        <taxon>Endopterygota</taxon>
        <taxon>Hymenoptera</taxon>
        <taxon>Apocrita</taxon>
        <taxon>Aculeata</taxon>
        <taxon>Formicoidea</taxon>
        <taxon>Formicidae</taxon>
        <taxon>Ponerinae</taxon>
        <taxon>Ponerini</taxon>
        <taxon>Harpegnathos</taxon>
    </lineage>
</organism>
<keyword evidence="1" id="KW-0863">Zinc-finger</keyword>
<evidence type="ECO:0000313" key="5">
    <source>
        <dbReference type="Proteomes" id="UP000008237"/>
    </source>
</evidence>
<dbReference type="OrthoDB" id="7612452at2759"/>
<feature type="region of interest" description="Disordered" evidence="2">
    <location>
        <begin position="1"/>
        <end position="25"/>
    </location>
</feature>
<dbReference type="AlphaFoldDB" id="E2C3A0"/>
<dbReference type="GO" id="GO:0003676">
    <property type="term" value="F:nucleic acid binding"/>
    <property type="evidence" value="ECO:0007669"/>
    <property type="project" value="InterPro"/>
</dbReference>
<dbReference type="InterPro" id="IPR001878">
    <property type="entry name" value="Znf_CCHC"/>
</dbReference>
<keyword evidence="1" id="KW-0479">Metal-binding</keyword>
<dbReference type="EMBL" id="GL452299">
    <property type="protein sequence ID" value="EFN77579.1"/>
    <property type="molecule type" value="Genomic_DNA"/>
</dbReference>
<dbReference type="Gene3D" id="4.10.60.10">
    <property type="entry name" value="Zinc finger, CCHC-type"/>
    <property type="match status" value="1"/>
</dbReference>
<dbReference type="SMART" id="SM00343">
    <property type="entry name" value="ZnF_C2HC"/>
    <property type="match status" value="2"/>
</dbReference>
<dbReference type="InterPro" id="IPR036875">
    <property type="entry name" value="Znf_CCHC_sf"/>
</dbReference>
<feature type="non-terminal residue" evidence="4">
    <location>
        <position position="1"/>
    </location>
</feature>
<keyword evidence="5" id="KW-1185">Reference proteome</keyword>
<reference evidence="4 5" key="1">
    <citation type="journal article" date="2010" name="Science">
        <title>Genomic comparison of the ants Camponotus floridanus and Harpegnathos saltator.</title>
        <authorList>
            <person name="Bonasio R."/>
            <person name="Zhang G."/>
            <person name="Ye C."/>
            <person name="Mutti N.S."/>
            <person name="Fang X."/>
            <person name="Qin N."/>
            <person name="Donahue G."/>
            <person name="Yang P."/>
            <person name="Li Q."/>
            <person name="Li C."/>
            <person name="Zhang P."/>
            <person name="Huang Z."/>
            <person name="Berger S.L."/>
            <person name="Reinberg D."/>
            <person name="Wang J."/>
            <person name="Liebig J."/>
        </authorList>
    </citation>
    <scope>NUCLEOTIDE SEQUENCE [LARGE SCALE GENOMIC DNA]</scope>
    <source>
        <strain evidence="4 5">R22 G/1</strain>
    </source>
</reference>
<dbReference type="PROSITE" id="PS50158">
    <property type="entry name" value="ZF_CCHC"/>
    <property type="match status" value="1"/>
</dbReference>
<protein>
    <recommendedName>
        <fullName evidence="3">CCHC-type domain-containing protein</fullName>
    </recommendedName>
</protein>
<evidence type="ECO:0000256" key="2">
    <source>
        <dbReference type="SAM" id="MobiDB-lite"/>
    </source>
</evidence>
<keyword evidence="1" id="KW-0862">Zinc</keyword>
<accession>E2C3A0</accession>
<dbReference type="SUPFAM" id="SSF57756">
    <property type="entry name" value="Retrovirus zinc finger-like domains"/>
    <property type="match status" value="1"/>
</dbReference>
<gene>
    <name evidence="4" type="ORF">EAI_04932</name>
</gene>
<dbReference type="OMA" id="RIGNIRC"/>
<feature type="non-terminal residue" evidence="4">
    <location>
        <position position="228"/>
    </location>
</feature>
<feature type="domain" description="CCHC-type" evidence="3">
    <location>
        <begin position="215"/>
        <end position="228"/>
    </location>
</feature>
<dbReference type="Pfam" id="PF00098">
    <property type="entry name" value="zf-CCHC"/>
    <property type="match status" value="1"/>
</dbReference>
<dbReference type="GO" id="GO:0008270">
    <property type="term" value="F:zinc ion binding"/>
    <property type="evidence" value="ECO:0007669"/>
    <property type="project" value="UniProtKB-KW"/>
</dbReference>
<proteinExistence type="predicted"/>
<dbReference type="InParanoid" id="E2C3A0"/>
<sequence length="228" mass="24730">QSSSEKKGRKSADIPPMQSRRRTPRTAAVTITGVKEDFPYAEALKDARTKINLKDIGIEISKVRRALNGGFLIEVPGGEEATSKANQLAMKLREVLKETARVACPTKKGEIRISGLDDSISKDEVACALADIGGCLPTEIRIGNIRCAASGLGTAWTQLPLAAALKASEAVRMKVGWTVARLELLENRPLQCYRCWEFGHIGNTCKSETSRAGSCYNCGKPDHLARDC</sequence>